<dbReference type="Proteomes" id="UP001642540">
    <property type="component" value="Unassembled WGS sequence"/>
</dbReference>
<dbReference type="PANTHER" id="PTHR46424">
    <property type="entry name" value="UBX DOMAIN-CONTAINING PROTEIN 4"/>
    <property type="match status" value="1"/>
</dbReference>
<dbReference type="InterPro" id="IPR001012">
    <property type="entry name" value="UBX_dom"/>
</dbReference>
<feature type="compositionally biased region" description="Low complexity" evidence="7">
    <location>
        <begin position="419"/>
        <end position="437"/>
    </location>
</feature>
<keyword evidence="8" id="KW-0472">Membrane</keyword>
<dbReference type="SMART" id="SM00166">
    <property type="entry name" value="UBX"/>
    <property type="match status" value="1"/>
</dbReference>
<accession>A0ABP1QVR1</accession>
<protein>
    <recommendedName>
        <fullName evidence="4">UBX domain-containing protein 4</fullName>
    </recommendedName>
    <alternativeName>
        <fullName evidence="5">UBX domain-containing protein 2</fullName>
    </alternativeName>
</protein>
<comment type="function">
    <text evidence="6">Involved in endoplasmic reticulum-associated protein degradation (ERAD). Acts as a platform to recruit both UBQLN1 and VCP to the ER during ERAD.</text>
</comment>
<evidence type="ECO:0000313" key="11">
    <source>
        <dbReference type="Proteomes" id="UP001642540"/>
    </source>
</evidence>
<dbReference type="PROSITE" id="PS50033">
    <property type="entry name" value="UBX"/>
    <property type="match status" value="1"/>
</dbReference>
<dbReference type="EMBL" id="CAXLJM020000041">
    <property type="protein sequence ID" value="CAL8109712.1"/>
    <property type="molecule type" value="Genomic_DNA"/>
</dbReference>
<feature type="transmembrane region" description="Helical" evidence="8">
    <location>
        <begin position="392"/>
        <end position="411"/>
    </location>
</feature>
<comment type="subunit">
    <text evidence="3">Directly interacts with VCP. Interacts with UBQLN1. Forms a complex with VCP and UBQLN1.</text>
</comment>
<dbReference type="Gene3D" id="3.10.20.90">
    <property type="entry name" value="Phosphatidylinositol 3-kinase Catalytic Subunit, Chain A, domain 1"/>
    <property type="match status" value="1"/>
</dbReference>
<sequence>MKWYAGNIAEAVQHSKKEGAVFFVGIFGNDEQSKKLEEAVESTEIQSILSSTRYVCIRLTADSQEHVQFKQIYSNAVSPCLYFISLMGAPVEIIHGDTAAEDLKQRCESAWSKHSKVLECQKSPQPAQAGSSVQEPQPASTSQNVASGTVPVPTSSRETTPSLEELEDNADTANMTLEQRIERARQLAAARAQLKLEQEAEEERKRELERREAGKGMAELKRWQEEQEAKRLIEERKREKREEQELRQKIRDQIAQDRAERNKRTNASIAYDGAEPSTSSGTAQKPSVISSTPANYAGKARLQFRMPNGSSQNHNFDQDVTLGFVRNFLIEEQHVKFSNFSLCVAFPRRMFTADEYEKSLKDLGLLPSAALLVIPAGGNVLSAASGSGGSAVWLWITTLLGYLLFPVTYLFGTIQRALPSSGSSSTQPPKPSTSSGTENRLGGSGAGASYRSGNTDRRSTGPTAGQPEDLRKRNVKSEKNSDGNIHRLRNQETDSDEDLGTWNGNSTQQKPR</sequence>
<evidence type="ECO:0000256" key="6">
    <source>
        <dbReference type="ARBA" id="ARBA00046062"/>
    </source>
</evidence>
<dbReference type="Pfam" id="PF00789">
    <property type="entry name" value="UBX"/>
    <property type="match status" value="1"/>
</dbReference>
<evidence type="ECO:0000256" key="2">
    <source>
        <dbReference type="ARBA" id="ARBA00023230"/>
    </source>
</evidence>
<feature type="compositionally biased region" description="Polar residues" evidence="7">
    <location>
        <begin position="122"/>
        <end position="162"/>
    </location>
</feature>
<feature type="region of interest" description="Disordered" evidence="7">
    <location>
        <begin position="118"/>
        <end position="171"/>
    </location>
</feature>
<organism evidence="10 11">
    <name type="scientific">Orchesella dallaii</name>
    <dbReference type="NCBI Taxonomy" id="48710"/>
    <lineage>
        <taxon>Eukaryota</taxon>
        <taxon>Metazoa</taxon>
        <taxon>Ecdysozoa</taxon>
        <taxon>Arthropoda</taxon>
        <taxon>Hexapoda</taxon>
        <taxon>Collembola</taxon>
        <taxon>Entomobryomorpha</taxon>
        <taxon>Entomobryoidea</taxon>
        <taxon>Orchesellidae</taxon>
        <taxon>Orchesellinae</taxon>
        <taxon>Orchesella</taxon>
    </lineage>
</organism>
<dbReference type="PANTHER" id="PTHR46424:SF1">
    <property type="entry name" value="UBX DOMAIN-CONTAINING PROTEIN 4"/>
    <property type="match status" value="1"/>
</dbReference>
<feature type="region of interest" description="Disordered" evidence="7">
    <location>
        <begin position="418"/>
        <end position="512"/>
    </location>
</feature>
<evidence type="ECO:0000256" key="5">
    <source>
        <dbReference type="ARBA" id="ARBA00041575"/>
    </source>
</evidence>
<name>A0ABP1QVR1_9HEXA</name>
<dbReference type="InterPro" id="IPR036249">
    <property type="entry name" value="Thioredoxin-like_sf"/>
</dbReference>
<feature type="compositionally biased region" description="Polar residues" evidence="7">
    <location>
        <begin position="276"/>
        <end position="291"/>
    </location>
</feature>
<feature type="compositionally biased region" description="Basic and acidic residues" evidence="7">
    <location>
        <begin position="252"/>
        <end position="263"/>
    </location>
</feature>
<dbReference type="CDD" id="cd16117">
    <property type="entry name" value="UBX_UBXN4"/>
    <property type="match status" value="1"/>
</dbReference>
<feature type="compositionally biased region" description="Basic and acidic residues" evidence="7">
    <location>
        <begin position="468"/>
        <end position="492"/>
    </location>
</feature>
<keyword evidence="2" id="KW-0834">Unfolded protein response</keyword>
<evidence type="ECO:0000313" key="10">
    <source>
        <dbReference type="EMBL" id="CAL8109712.1"/>
    </source>
</evidence>
<evidence type="ECO:0000256" key="1">
    <source>
        <dbReference type="ARBA" id="ARBA00004406"/>
    </source>
</evidence>
<evidence type="ECO:0000256" key="7">
    <source>
        <dbReference type="SAM" id="MobiDB-lite"/>
    </source>
</evidence>
<feature type="compositionally biased region" description="Polar residues" evidence="7">
    <location>
        <begin position="502"/>
        <end position="512"/>
    </location>
</feature>
<keyword evidence="8" id="KW-1133">Transmembrane helix</keyword>
<dbReference type="Pfam" id="PF23187">
    <property type="entry name" value="UBX7_N"/>
    <property type="match status" value="1"/>
</dbReference>
<keyword evidence="8" id="KW-0812">Transmembrane</keyword>
<dbReference type="SUPFAM" id="SSF52833">
    <property type="entry name" value="Thioredoxin-like"/>
    <property type="match status" value="1"/>
</dbReference>
<evidence type="ECO:0000256" key="3">
    <source>
        <dbReference type="ARBA" id="ARBA00038812"/>
    </source>
</evidence>
<proteinExistence type="predicted"/>
<comment type="caution">
    <text evidence="10">The sequence shown here is derived from an EMBL/GenBank/DDBJ whole genome shotgun (WGS) entry which is preliminary data.</text>
</comment>
<evidence type="ECO:0000256" key="8">
    <source>
        <dbReference type="SAM" id="Phobius"/>
    </source>
</evidence>
<reference evidence="10 11" key="1">
    <citation type="submission" date="2024-08" db="EMBL/GenBank/DDBJ databases">
        <authorList>
            <person name="Cucini C."/>
            <person name="Frati F."/>
        </authorList>
    </citation>
    <scope>NUCLEOTIDE SEQUENCE [LARGE SCALE GENOMIC DNA]</scope>
</reference>
<feature type="region of interest" description="Disordered" evidence="7">
    <location>
        <begin position="198"/>
        <end position="218"/>
    </location>
</feature>
<keyword evidence="11" id="KW-1185">Reference proteome</keyword>
<gene>
    <name evidence="10" type="ORF">ODALV1_LOCUS13619</name>
</gene>
<dbReference type="InterPro" id="IPR029071">
    <property type="entry name" value="Ubiquitin-like_domsf"/>
</dbReference>
<dbReference type="SUPFAM" id="SSF54236">
    <property type="entry name" value="Ubiquitin-like"/>
    <property type="match status" value="1"/>
</dbReference>
<feature type="region of interest" description="Disordered" evidence="7">
    <location>
        <begin position="252"/>
        <end position="291"/>
    </location>
</feature>
<evidence type="ECO:0000259" key="9">
    <source>
        <dbReference type="PROSITE" id="PS50033"/>
    </source>
</evidence>
<evidence type="ECO:0000256" key="4">
    <source>
        <dbReference type="ARBA" id="ARBA00040925"/>
    </source>
</evidence>
<comment type="subcellular location">
    <subcellularLocation>
        <location evidence="1">Endoplasmic reticulum membrane</location>
        <topology evidence="1">Peripheral membrane protein</topology>
    </subcellularLocation>
</comment>
<feature type="domain" description="UBX" evidence="9">
    <location>
        <begin position="295"/>
        <end position="373"/>
    </location>
</feature>